<organism evidence="5 6">
    <name type="scientific">Paenibacillus mangrovi</name>
    <dbReference type="NCBI Taxonomy" id="2931978"/>
    <lineage>
        <taxon>Bacteria</taxon>
        <taxon>Bacillati</taxon>
        <taxon>Bacillota</taxon>
        <taxon>Bacilli</taxon>
        <taxon>Bacillales</taxon>
        <taxon>Paenibacillaceae</taxon>
        <taxon>Paenibacillus</taxon>
    </lineage>
</organism>
<dbReference type="GO" id="GO:0003677">
    <property type="term" value="F:DNA binding"/>
    <property type="evidence" value="ECO:0007669"/>
    <property type="project" value="UniProtKB-KW"/>
</dbReference>
<dbReference type="InterPro" id="IPR007492">
    <property type="entry name" value="LytTR_DNA-bd_dom"/>
</dbReference>
<dbReference type="EMBL" id="JALIRP010000001">
    <property type="protein sequence ID" value="MCJ8010941.1"/>
    <property type="molecule type" value="Genomic_DNA"/>
</dbReference>
<dbReference type="Proteomes" id="UP001139347">
    <property type="component" value="Unassembled WGS sequence"/>
</dbReference>
<evidence type="ECO:0000256" key="2">
    <source>
        <dbReference type="PROSITE-ProRule" id="PRU00169"/>
    </source>
</evidence>
<dbReference type="Pfam" id="PF00072">
    <property type="entry name" value="Response_reg"/>
    <property type="match status" value="1"/>
</dbReference>
<sequence length="239" mass="27959">MTQIMIIEDDQNIQQLLQNAIYELRTDIELACSASAGEALDMARQKHFDAFIVDIQLTDYKGTDLVQQLRSISEYRFTPIIFETAIITEELRAYRELKCYHYLMKPYTKQEVQQVVSEVLEYLGQPKAEGRTLRIEQKGFIFEYRLQDILFIESFGKNMVIHLLTEQGEQKEERIAGYSLKSILESLGEGSFIQCHKSYIVNTSYIEEIRKTDQQVKLRHCDQLLPIGLKYRDQVIRGE</sequence>
<comment type="caution">
    <text evidence="5">The sequence shown here is derived from an EMBL/GenBank/DDBJ whole genome shotgun (WGS) entry which is preliminary data.</text>
</comment>
<dbReference type="InterPro" id="IPR001789">
    <property type="entry name" value="Sig_transdc_resp-reg_receiver"/>
</dbReference>
<evidence type="ECO:0000259" key="4">
    <source>
        <dbReference type="PROSITE" id="PS50930"/>
    </source>
</evidence>
<dbReference type="Pfam" id="PF04397">
    <property type="entry name" value="LytTR"/>
    <property type="match status" value="1"/>
</dbReference>
<evidence type="ECO:0000313" key="5">
    <source>
        <dbReference type="EMBL" id="MCJ8010941.1"/>
    </source>
</evidence>
<dbReference type="SMART" id="SM00448">
    <property type="entry name" value="REC"/>
    <property type="match status" value="1"/>
</dbReference>
<keyword evidence="5" id="KW-0238">DNA-binding</keyword>
<dbReference type="RefSeq" id="WP_244720569.1">
    <property type="nucleotide sequence ID" value="NZ_JALIRP010000001.1"/>
</dbReference>
<keyword evidence="6" id="KW-1185">Reference proteome</keyword>
<dbReference type="InterPro" id="IPR050595">
    <property type="entry name" value="Bact_response_regulator"/>
</dbReference>
<dbReference type="AlphaFoldDB" id="A0A9X1WLM9"/>
<protein>
    <submittedName>
        <fullName evidence="5">LytTR family DNA-binding domain-containing protein</fullName>
    </submittedName>
</protein>
<dbReference type="Gene3D" id="2.40.50.1020">
    <property type="entry name" value="LytTr DNA-binding domain"/>
    <property type="match status" value="1"/>
</dbReference>
<dbReference type="Gene3D" id="3.40.50.2300">
    <property type="match status" value="1"/>
</dbReference>
<name>A0A9X1WLM9_9BACL</name>
<dbReference type="SUPFAM" id="SSF52172">
    <property type="entry name" value="CheY-like"/>
    <property type="match status" value="1"/>
</dbReference>
<feature type="domain" description="HTH LytTR-type" evidence="4">
    <location>
        <begin position="133"/>
        <end position="213"/>
    </location>
</feature>
<dbReference type="CDD" id="cd00156">
    <property type="entry name" value="REC"/>
    <property type="match status" value="1"/>
</dbReference>
<feature type="domain" description="Response regulatory" evidence="3">
    <location>
        <begin position="3"/>
        <end position="120"/>
    </location>
</feature>
<evidence type="ECO:0000256" key="1">
    <source>
        <dbReference type="ARBA" id="ARBA00022553"/>
    </source>
</evidence>
<feature type="modified residue" description="4-aspartylphosphate" evidence="2">
    <location>
        <position position="54"/>
    </location>
</feature>
<reference evidence="5" key="1">
    <citation type="submission" date="2022-04" db="EMBL/GenBank/DDBJ databases">
        <title>Paenibacillus mangrovi sp. nov., a novel endophytic bacterium isolated from bark of Kandelia candel.</title>
        <authorList>
            <person name="Tuo L."/>
        </authorList>
    </citation>
    <scope>NUCLEOTIDE SEQUENCE</scope>
    <source>
        <strain evidence="5">KQZ6P-2</strain>
    </source>
</reference>
<dbReference type="PROSITE" id="PS50930">
    <property type="entry name" value="HTH_LYTTR"/>
    <property type="match status" value="1"/>
</dbReference>
<dbReference type="InterPro" id="IPR011006">
    <property type="entry name" value="CheY-like_superfamily"/>
</dbReference>
<keyword evidence="1 2" id="KW-0597">Phosphoprotein</keyword>
<evidence type="ECO:0000259" key="3">
    <source>
        <dbReference type="PROSITE" id="PS50110"/>
    </source>
</evidence>
<dbReference type="PANTHER" id="PTHR44591:SF3">
    <property type="entry name" value="RESPONSE REGULATORY DOMAIN-CONTAINING PROTEIN"/>
    <property type="match status" value="1"/>
</dbReference>
<gene>
    <name evidence="5" type="ORF">MUG84_04175</name>
</gene>
<dbReference type="PROSITE" id="PS50110">
    <property type="entry name" value="RESPONSE_REGULATORY"/>
    <property type="match status" value="1"/>
</dbReference>
<dbReference type="PANTHER" id="PTHR44591">
    <property type="entry name" value="STRESS RESPONSE REGULATOR PROTEIN 1"/>
    <property type="match status" value="1"/>
</dbReference>
<accession>A0A9X1WLM9</accession>
<evidence type="ECO:0000313" key="6">
    <source>
        <dbReference type="Proteomes" id="UP001139347"/>
    </source>
</evidence>
<dbReference type="SMART" id="SM00850">
    <property type="entry name" value="LytTR"/>
    <property type="match status" value="1"/>
</dbReference>
<dbReference type="GO" id="GO:0000160">
    <property type="term" value="P:phosphorelay signal transduction system"/>
    <property type="evidence" value="ECO:0007669"/>
    <property type="project" value="InterPro"/>
</dbReference>
<proteinExistence type="predicted"/>